<comment type="caution">
    <text evidence="2">The sequence shown here is derived from an EMBL/GenBank/DDBJ whole genome shotgun (WGS) entry which is preliminary data.</text>
</comment>
<protein>
    <submittedName>
        <fullName evidence="2">Citrate synthase</fullName>
    </submittedName>
</protein>
<dbReference type="InterPro" id="IPR036969">
    <property type="entry name" value="Citrate_synthase_sf"/>
</dbReference>
<evidence type="ECO:0000313" key="2">
    <source>
        <dbReference type="EMBL" id="MBD8015897.1"/>
    </source>
</evidence>
<keyword evidence="3" id="KW-1185">Reference proteome</keyword>
<dbReference type="EMBL" id="JACSPU010000004">
    <property type="protein sequence ID" value="MBD8015897.1"/>
    <property type="molecule type" value="Genomic_DNA"/>
</dbReference>
<dbReference type="SUPFAM" id="SSF48256">
    <property type="entry name" value="Citrate synthase"/>
    <property type="match status" value="1"/>
</dbReference>
<reference evidence="2 3" key="1">
    <citation type="submission" date="2020-08" db="EMBL/GenBank/DDBJ databases">
        <title>A Genomic Blueprint of the Chicken Gut Microbiome.</title>
        <authorList>
            <person name="Gilroy R."/>
            <person name="Ravi A."/>
            <person name="Getino M."/>
            <person name="Pursley I."/>
            <person name="Horton D.L."/>
            <person name="Alikhan N.-F."/>
            <person name="Baker D."/>
            <person name="Gharbi K."/>
            <person name="Hall N."/>
            <person name="Watson M."/>
            <person name="Adriaenssens E.M."/>
            <person name="Foster-Nyarko E."/>
            <person name="Jarju S."/>
            <person name="Secka A."/>
            <person name="Antonio M."/>
            <person name="Oren A."/>
            <person name="Chaudhuri R."/>
            <person name="La Ragione R.M."/>
            <person name="Hildebrand F."/>
            <person name="Pallen M.J."/>
        </authorList>
    </citation>
    <scope>NUCLEOTIDE SEQUENCE [LARGE SCALE GENOMIC DNA]</scope>
    <source>
        <strain evidence="2 3">Sa1BUA13</strain>
    </source>
</reference>
<gene>
    <name evidence="1" type="ORF">H9630_05515</name>
    <name evidence="2" type="ORF">H9630_13795</name>
</gene>
<sequence length="31" mass="3693">ILEQYSNNRLIRPRAEYIGPGMQTYVPVEER</sequence>
<proteinExistence type="predicted"/>
<name>A0ABR8WG17_9BACL</name>
<evidence type="ECO:0000313" key="1">
    <source>
        <dbReference type="EMBL" id="MBD8014274.1"/>
    </source>
</evidence>
<organism evidence="2 3">
    <name type="scientific">Planococcus wigleyi</name>
    <dbReference type="NCBI Taxonomy" id="2762216"/>
    <lineage>
        <taxon>Bacteria</taxon>
        <taxon>Bacillati</taxon>
        <taxon>Bacillota</taxon>
        <taxon>Bacilli</taxon>
        <taxon>Bacillales</taxon>
        <taxon>Caryophanaceae</taxon>
        <taxon>Planococcus</taxon>
    </lineage>
</organism>
<dbReference type="Proteomes" id="UP000658980">
    <property type="component" value="Unassembled WGS sequence"/>
</dbReference>
<evidence type="ECO:0000313" key="3">
    <source>
        <dbReference type="Proteomes" id="UP000658980"/>
    </source>
</evidence>
<accession>A0ABR8WG17</accession>
<feature type="non-terminal residue" evidence="2">
    <location>
        <position position="1"/>
    </location>
</feature>
<dbReference type="EMBL" id="JACSPU010000001">
    <property type="protein sequence ID" value="MBD8014274.1"/>
    <property type="molecule type" value="Genomic_DNA"/>
</dbReference>